<keyword evidence="1" id="KW-1133">Transmembrane helix</keyword>
<dbReference type="RefSeq" id="WP_406769597.1">
    <property type="nucleotide sequence ID" value="NZ_JBJHZZ010000004.1"/>
</dbReference>
<evidence type="ECO:0000256" key="1">
    <source>
        <dbReference type="SAM" id="Phobius"/>
    </source>
</evidence>
<proteinExistence type="predicted"/>
<name>A0ABW8T3R1_9CLOT</name>
<accession>A0ABW8T3R1</accession>
<evidence type="ECO:0000313" key="2">
    <source>
        <dbReference type="EMBL" id="MFL0247153.1"/>
    </source>
</evidence>
<evidence type="ECO:0008006" key="4">
    <source>
        <dbReference type="Google" id="ProtNLM"/>
    </source>
</evidence>
<dbReference type="EMBL" id="JBJHZZ010000004">
    <property type="protein sequence ID" value="MFL0247153.1"/>
    <property type="molecule type" value="Genomic_DNA"/>
</dbReference>
<keyword evidence="1" id="KW-0812">Transmembrane</keyword>
<keyword evidence="3" id="KW-1185">Reference proteome</keyword>
<evidence type="ECO:0000313" key="3">
    <source>
        <dbReference type="Proteomes" id="UP001623591"/>
    </source>
</evidence>
<comment type="caution">
    <text evidence="2">The sequence shown here is derived from an EMBL/GenBank/DDBJ whole genome shotgun (WGS) entry which is preliminary data.</text>
</comment>
<dbReference type="Proteomes" id="UP001623591">
    <property type="component" value="Unassembled WGS sequence"/>
</dbReference>
<gene>
    <name evidence="2" type="ORF">ACJDUG_09225</name>
</gene>
<feature type="transmembrane region" description="Helical" evidence="1">
    <location>
        <begin position="6"/>
        <end position="30"/>
    </location>
</feature>
<reference evidence="2 3" key="1">
    <citation type="submission" date="2024-11" db="EMBL/GenBank/DDBJ databases">
        <authorList>
            <person name="Heng Y.C."/>
            <person name="Lim A.C.H."/>
            <person name="Lee J.K.Y."/>
            <person name="Kittelmann S."/>
        </authorList>
    </citation>
    <scope>NUCLEOTIDE SEQUENCE [LARGE SCALE GENOMIC DNA]</scope>
    <source>
        <strain evidence="2 3">WILCCON 0185</strain>
    </source>
</reference>
<organism evidence="2 3">
    <name type="scientific">Candidatus Clostridium stratigraminis</name>
    <dbReference type="NCBI Taxonomy" id="3381661"/>
    <lineage>
        <taxon>Bacteria</taxon>
        <taxon>Bacillati</taxon>
        <taxon>Bacillota</taxon>
        <taxon>Clostridia</taxon>
        <taxon>Eubacteriales</taxon>
        <taxon>Clostridiaceae</taxon>
        <taxon>Clostridium</taxon>
    </lineage>
</organism>
<protein>
    <recommendedName>
        <fullName evidence="4">SHOCT domain-containing protein</fullName>
    </recommendedName>
</protein>
<sequence length="113" mass="13428">MDIGSIFLSLILLFTIIYVAVRLAIIPLLYKPEEDVTNTQESGLVKLRDIGILSNDELEYVIKLYQDRHAHNRKYEQYQKYAKVLSELKEIDYFNDEEYSSRIDKLKRYFNVS</sequence>
<keyword evidence="1" id="KW-0472">Membrane</keyword>